<evidence type="ECO:0000313" key="2">
    <source>
        <dbReference type="EMBL" id="QGQ96167.1"/>
    </source>
</evidence>
<sequence>MAVKVCSSCGEDNKENAVICASCNKTLHDATIRGTLDSDKNQNSSTKSSIKFCSKCNERLEVGALKCKYCQTPTIKAKKAPTTYNSQQTYGSGKSYFLLYLVTFLIPFIGLIVGGIISFDDDPEKSEAGKGILIFGIIMIVVSAIFWTIVISSAT</sequence>
<reference evidence="3" key="1">
    <citation type="submission" date="2018-11" db="EMBL/GenBank/DDBJ databases">
        <title>Complete genome sequence of Paenibacillus sp. ML311-T8.</title>
        <authorList>
            <person name="Nam Y.-D."/>
            <person name="Kang J."/>
            <person name="Chung W.-H."/>
            <person name="Park Y.S."/>
        </authorList>
    </citation>
    <scope>NUCLEOTIDE SEQUENCE [LARGE SCALE GENOMIC DNA]</scope>
    <source>
        <strain evidence="3">ML311-T8</strain>
    </source>
</reference>
<dbReference type="Proteomes" id="UP000426246">
    <property type="component" value="Chromosome"/>
</dbReference>
<keyword evidence="1" id="KW-0812">Transmembrane</keyword>
<organism evidence="2 3">
    <name type="scientific">Paenibacillus psychroresistens</name>
    <dbReference type="NCBI Taxonomy" id="1778678"/>
    <lineage>
        <taxon>Bacteria</taxon>
        <taxon>Bacillati</taxon>
        <taxon>Bacillota</taxon>
        <taxon>Bacilli</taxon>
        <taxon>Bacillales</taxon>
        <taxon>Paenibacillaceae</taxon>
        <taxon>Paenibacillus</taxon>
    </lineage>
</organism>
<evidence type="ECO:0000313" key="3">
    <source>
        <dbReference type="Proteomes" id="UP000426246"/>
    </source>
</evidence>
<dbReference type="RefSeq" id="WP_155701205.1">
    <property type="nucleotide sequence ID" value="NZ_CP034235.1"/>
</dbReference>
<keyword evidence="1" id="KW-0472">Membrane</keyword>
<keyword evidence="1" id="KW-1133">Transmembrane helix</keyword>
<dbReference type="EMBL" id="CP034235">
    <property type="protein sequence ID" value="QGQ96167.1"/>
    <property type="molecule type" value="Genomic_DNA"/>
</dbReference>
<dbReference type="KEGG" id="ppsc:EHS13_15425"/>
<feature type="transmembrane region" description="Helical" evidence="1">
    <location>
        <begin position="97"/>
        <end position="119"/>
    </location>
</feature>
<evidence type="ECO:0008006" key="4">
    <source>
        <dbReference type="Google" id="ProtNLM"/>
    </source>
</evidence>
<proteinExistence type="predicted"/>
<dbReference type="AlphaFoldDB" id="A0A6B8RJZ8"/>
<keyword evidence="3" id="KW-1185">Reference proteome</keyword>
<name>A0A6B8RJZ8_9BACL</name>
<gene>
    <name evidence="2" type="ORF">EHS13_15425</name>
</gene>
<accession>A0A6B8RJZ8</accession>
<feature type="transmembrane region" description="Helical" evidence="1">
    <location>
        <begin position="131"/>
        <end position="151"/>
    </location>
</feature>
<dbReference type="OrthoDB" id="2623647at2"/>
<evidence type="ECO:0000256" key="1">
    <source>
        <dbReference type="SAM" id="Phobius"/>
    </source>
</evidence>
<protein>
    <recommendedName>
        <fullName evidence="4">DZANK-type domain-containing protein</fullName>
    </recommendedName>
</protein>